<dbReference type="EMBL" id="NIBT01000005">
    <property type="protein sequence ID" value="PHM25650.1"/>
    <property type="molecule type" value="Genomic_DNA"/>
</dbReference>
<dbReference type="InterPro" id="IPR037407">
    <property type="entry name" value="MLP_fam"/>
</dbReference>
<dbReference type="GO" id="GO:0019290">
    <property type="term" value="P:siderophore biosynthetic process"/>
    <property type="evidence" value="ECO:0007669"/>
    <property type="project" value="TreeGrafter"/>
</dbReference>
<proteinExistence type="predicted"/>
<dbReference type="SUPFAM" id="SSF160582">
    <property type="entry name" value="MbtH-like"/>
    <property type="match status" value="1"/>
</dbReference>
<evidence type="ECO:0000313" key="2">
    <source>
        <dbReference type="EMBL" id="PHM25650.1"/>
    </source>
</evidence>
<dbReference type="AlphaFoldDB" id="A0A2D0IUS4"/>
<organism evidence="2 4">
    <name type="scientific">Xenorhabdus ehlersii</name>
    <dbReference type="NCBI Taxonomy" id="290111"/>
    <lineage>
        <taxon>Bacteria</taxon>
        <taxon>Pseudomonadati</taxon>
        <taxon>Pseudomonadota</taxon>
        <taxon>Gammaproteobacteria</taxon>
        <taxon>Enterobacterales</taxon>
        <taxon>Morganellaceae</taxon>
        <taxon>Xenorhabdus</taxon>
    </lineage>
</organism>
<dbReference type="OrthoDB" id="7584480at2"/>
<protein>
    <submittedName>
        <fullName evidence="2">MbtH-like protein</fullName>
    </submittedName>
    <submittedName>
        <fullName evidence="3">Uncharacterized protein YbdZ (MbtH family)</fullName>
    </submittedName>
</protein>
<reference evidence="2 4" key="1">
    <citation type="journal article" date="2017" name="Nat. Microbiol.">
        <title>Natural product diversity associated with the nematode symbionts Photorhabdus and Xenorhabdus.</title>
        <authorList>
            <person name="Tobias N.J."/>
            <person name="Wolff H."/>
            <person name="Djahanschiri B."/>
            <person name="Grundmann F."/>
            <person name="Kronenwerth M."/>
            <person name="Shi Y.M."/>
            <person name="Simonyi S."/>
            <person name="Grun P."/>
            <person name="Shapiro-Ilan D."/>
            <person name="Pidot S.J."/>
            <person name="Stinear T.P."/>
            <person name="Ebersberger I."/>
            <person name="Bode H.B."/>
        </authorList>
    </citation>
    <scope>NUCLEOTIDE SEQUENCE [LARGE SCALE GENOMIC DNA]</scope>
    <source>
        <strain evidence="2 4">DSM 16337</strain>
    </source>
</reference>
<evidence type="ECO:0000313" key="4">
    <source>
        <dbReference type="Proteomes" id="UP000225605"/>
    </source>
</evidence>
<dbReference type="InterPro" id="IPR005153">
    <property type="entry name" value="MbtH-like_dom"/>
</dbReference>
<comment type="caution">
    <text evidence="2">The sequence shown here is derived from an EMBL/GenBank/DDBJ whole genome shotgun (WGS) entry which is preliminary data.</text>
</comment>
<dbReference type="PANTHER" id="PTHR38444:SF1">
    <property type="entry name" value="ENTEROBACTIN BIOSYNTHESIS PROTEIN YBDZ"/>
    <property type="match status" value="1"/>
</dbReference>
<dbReference type="Proteomes" id="UP000283568">
    <property type="component" value="Unassembled WGS sequence"/>
</dbReference>
<dbReference type="Proteomes" id="UP000225605">
    <property type="component" value="Unassembled WGS sequence"/>
</dbReference>
<gene>
    <name evidence="3" type="ORF">BDE27_1226</name>
    <name evidence="2" type="ORF">Xehl_01277</name>
</gene>
<sequence>MATFLGENDSVLCLVVTNANKQYSIWPSGRELPSGWSKEGFEGSRSDCLKYIDLVWTEPTAYGSTQ</sequence>
<dbReference type="Gene3D" id="3.90.820.10">
    <property type="entry name" value="Structural Genomics, Unknown Function 30-nov-00 1gh9 Mol_id"/>
    <property type="match status" value="1"/>
</dbReference>
<dbReference type="SMART" id="SM00923">
    <property type="entry name" value="MbtH"/>
    <property type="match status" value="1"/>
</dbReference>
<dbReference type="InterPro" id="IPR038020">
    <property type="entry name" value="MbtH-like_sf"/>
</dbReference>
<evidence type="ECO:0000313" key="3">
    <source>
        <dbReference type="EMBL" id="RKE93481.1"/>
    </source>
</evidence>
<dbReference type="PANTHER" id="PTHR38444">
    <property type="entry name" value="ENTEROBACTIN BIOSYNTHESIS PROTEIN YBDZ"/>
    <property type="match status" value="1"/>
</dbReference>
<dbReference type="GO" id="GO:0005829">
    <property type="term" value="C:cytosol"/>
    <property type="evidence" value="ECO:0007669"/>
    <property type="project" value="TreeGrafter"/>
</dbReference>
<dbReference type="Pfam" id="PF03621">
    <property type="entry name" value="MbtH"/>
    <property type="match status" value="1"/>
</dbReference>
<feature type="domain" description="MbtH-like" evidence="1">
    <location>
        <begin position="7"/>
        <end position="54"/>
    </location>
</feature>
<keyword evidence="5" id="KW-1185">Reference proteome</keyword>
<name>A0A2D0IUS4_9GAMM</name>
<evidence type="ECO:0000259" key="1">
    <source>
        <dbReference type="SMART" id="SM00923"/>
    </source>
</evidence>
<dbReference type="EMBL" id="RAQI01000001">
    <property type="protein sequence ID" value="RKE93481.1"/>
    <property type="molecule type" value="Genomic_DNA"/>
</dbReference>
<reference evidence="3 5" key="2">
    <citation type="submission" date="2018-09" db="EMBL/GenBank/DDBJ databases">
        <title>Genomic Encyclopedia of Archaeal and Bacterial Type Strains, Phase II (KMG-II): from individual species to whole genera.</title>
        <authorList>
            <person name="Goeker M."/>
        </authorList>
    </citation>
    <scope>NUCLEOTIDE SEQUENCE [LARGE SCALE GENOMIC DNA]</scope>
    <source>
        <strain evidence="3 5">DSM 16337</strain>
    </source>
</reference>
<evidence type="ECO:0000313" key="5">
    <source>
        <dbReference type="Proteomes" id="UP000283568"/>
    </source>
</evidence>
<dbReference type="RefSeq" id="WP_099131829.1">
    <property type="nucleotide sequence ID" value="NZ_CAWNOJ010000064.1"/>
</dbReference>
<accession>A0A2D0IUS4</accession>